<evidence type="ECO:0000256" key="6">
    <source>
        <dbReference type="ARBA" id="ARBA00022723"/>
    </source>
</evidence>
<dbReference type="SUPFAM" id="SSF52540">
    <property type="entry name" value="P-loop containing nucleoside triphosphate hydrolases"/>
    <property type="match status" value="1"/>
</dbReference>
<dbReference type="PANTHER" id="PTHR33540">
    <property type="entry name" value="TRNA THREONYLCARBAMOYLADENOSINE BIOSYNTHESIS PROTEIN TSAE"/>
    <property type="match status" value="1"/>
</dbReference>
<dbReference type="InterPro" id="IPR011009">
    <property type="entry name" value="Kinase-like_dom_sf"/>
</dbReference>
<feature type="domain" description="Aminoglycoside phosphotransferase" evidence="11">
    <location>
        <begin position="217"/>
        <end position="467"/>
    </location>
</feature>
<dbReference type="InterPro" id="IPR002575">
    <property type="entry name" value="Aminoglycoside_PTrfase"/>
</dbReference>
<dbReference type="NCBIfam" id="TIGR00150">
    <property type="entry name" value="T6A_YjeE"/>
    <property type="match status" value="1"/>
</dbReference>
<dbReference type="Pfam" id="PF02367">
    <property type="entry name" value="TsaE"/>
    <property type="match status" value="1"/>
</dbReference>
<dbReference type="Gene3D" id="3.40.50.300">
    <property type="entry name" value="P-loop containing nucleotide triphosphate hydrolases"/>
    <property type="match status" value="1"/>
</dbReference>
<keyword evidence="7" id="KW-0547">Nucleotide-binding</keyword>
<dbReference type="SUPFAM" id="SSF56112">
    <property type="entry name" value="Protein kinase-like (PK-like)"/>
    <property type="match status" value="1"/>
</dbReference>
<dbReference type="AlphaFoldDB" id="A0A679JZ97"/>
<evidence type="ECO:0000256" key="3">
    <source>
        <dbReference type="ARBA" id="ARBA00019010"/>
    </source>
</evidence>
<sequence length="554" mass="61182">MSGAPHVSAIQWPGFEAAVQMARTEDVAVSEDGSGEPRRETKAAWAFVLPDEGATEDLGRFLAEFLLPGDIVALSGGLGGGKTTLARALIRELTGEPELEVPSPTFTLIQPYEGKNGRQIVHADLYRLRGPDELVELGFDEMTETAITLVEWPERLGLRDGPILSVDLSLRPEFGEGSRFARIDGQGGMRARMQRARALRALLDRSGWDEAERILMQGDASSRAYERLVKPDGTRAVLMISPARPDGPPVRNGKPYSAIVKLAESVHAFVGVDRGLRALGFSAPRIYGEDLDEGLLIIEDLGSEPVVDANGPRPERYAEAVRLLAKLHATELPGVLPVADGVDHVLPPYDLEALLFETELLPDWYCPSVLGTSLPAPARSEFVALWAEVLRGVEPERPTWTLRDYHSPNLIWMPEREGLERIGVIDFQDAVLGHPAYDLASLLQDARVDATAEFELRLLGLYVRERRSREPDFDMQGFARAYAVMAAQRATKILGIFARLDKRDGKPAYLAHLPRIEGYLARNLAHPALTRIRLWHEEHLPHLVAKEPAEEGEA</sequence>
<dbReference type="GO" id="GO:0005737">
    <property type="term" value="C:cytoplasm"/>
    <property type="evidence" value="ECO:0007669"/>
    <property type="project" value="UniProtKB-SubCell"/>
</dbReference>
<evidence type="ECO:0000256" key="10">
    <source>
        <dbReference type="ARBA" id="ARBA00032441"/>
    </source>
</evidence>
<keyword evidence="4" id="KW-0963">Cytoplasm</keyword>
<evidence type="ECO:0000256" key="2">
    <source>
        <dbReference type="ARBA" id="ARBA00007599"/>
    </source>
</evidence>
<protein>
    <recommendedName>
        <fullName evidence="3">tRNA threonylcarbamoyladenosine biosynthesis protein TsaE</fullName>
    </recommendedName>
    <alternativeName>
        <fullName evidence="10">t(6)A37 threonylcarbamoyladenosine biosynthesis protein TsaE</fullName>
    </alternativeName>
</protein>
<keyword evidence="9" id="KW-0460">Magnesium</keyword>
<dbReference type="PANTHER" id="PTHR33540:SF2">
    <property type="entry name" value="TRNA THREONYLCARBAMOYLADENOSINE BIOSYNTHESIS PROTEIN TSAE"/>
    <property type="match status" value="1"/>
</dbReference>
<dbReference type="GO" id="GO:0005524">
    <property type="term" value="F:ATP binding"/>
    <property type="evidence" value="ECO:0007669"/>
    <property type="project" value="UniProtKB-KW"/>
</dbReference>
<keyword evidence="5" id="KW-0819">tRNA processing</keyword>
<evidence type="ECO:0000256" key="5">
    <source>
        <dbReference type="ARBA" id="ARBA00022694"/>
    </source>
</evidence>
<evidence type="ECO:0000256" key="9">
    <source>
        <dbReference type="ARBA" id="ARBA00022842"/>
    </source>
</evidence>
<name>A0A679JZ97_9HYPH</name>
<evidence type="ECO:0000256" key="7">
    <source>
        <dbReference type="ARBA" id="ARBA00022741"/>
    </source>
</evidence>
<dbReference type="InterPro" id="IPR027417">
    <property type="entry name" value="P-loop_NTPase"/>
</dbReference>
<comment type="subcellular location">
    <subcellularLocation>
        <location evidence="1">Cytoplasm</location>
    </subcellularLocation>
</comment>
<keyword evidence="8" id="KW-0067">ATP-binding</keyword>
<gene>
    <name evidence="12" type="primary">tsaE</name>
    <name evidence="12" type="ORF">MBLL_02973</name>
</gene>
<keyword evidence="6" id="KW-0479">Metal-binding</keyword>
<dbReference type="GO" id="GO:0002949">
    <property type="term" value="P:tRNA threonylcarbamoyladenosine modification"/>
    <property type="evidence" value="ECO:0007669"/>
    <property type="project" value="InterPro"/>
</dbReference>
<evidence type="ECO:0000256" key="8">
    <source>
        <dbReference type="ARBA" id="ARBA00022840"/>
    </source>
</evidence>
<dbReference type="Pfam" id="PF01636">
    <property type="entry name" value="APH"/>
    <property type="match status" value="1"/>
</dbReference>
<dbReference type="GO" id="GO:0046872">
    <property type="term" value="F:metal ion binding"/>
    <property type="evidence" value="ECO:0007669"/>
    <property type="project" value="UniProtKB-KW"/>
</dbReference>
<organism evidence="12">
    <name type="scientific">Methylobacterium bullatum</name>
    <dbReference type="NCBI Taxonomy" id="570505"/>
    <lineage>
        <taxon>Bacteria</taxon>
        <taxon>Pseudomonadati</taxon>
        <taxon>Pseudomonadota</taxon>
        <taxon>Alphaproteobacteria</taxon>
        <taxon>Hyphomicrobiales</taxon>
        <taxon>Methylobacteriaceae</taxon>
        <taxon>Methylobacterium</taxon>
    </lineage>
</organism>
<reference evidence="12" key="1">
    <citation type="submission" date="2019-12" db="EMBL/GenBank/DDBJ databases">
        <authorList>
            <person name="Cremers G."/>
        </authorList>
    </citation>
    <scope>NUCLEOTIDE SEQUENCE</scope>
    <source>
        <strain evidence="12">Mbul2</strain>
    </source>
</reference>
<dbReference type="InterPro" id="IPR003442">
    <property type="entry name" value="T6A_TsaE"/>
</dbReference>
<dbReference type="EMBL" id="LR743511">
    <property type="protein sequence ID" value="CAA2143724.1"/>
    <property type="molecule type" value="Genomic_DNA"/>
</dbReference>
<evidence type="ECO:0000256" key="1">
    <source>
        <dbReference type="ARBA" id="ARBA00004496"/>
    </source>
</evidence>
<evidence type="ECO:0000313" key="12">
    <source>
        <dbReference type="EMBL" id="CAA2143724.1"/>
    </source>
</evidence>
<evidence type="ECO:0000259" key="11">
    <source>
        <dbReference type="Pfam" id="PF01636"/>
    </source>
</evidence>
<proteinExistence type="inferred from homology"/>
<dbReference type="Gene3D" id="3.30.200.20">
    <property type="entry name" value="Phosphorylase Kinase, domain 1"/>
    <property type="match status" value="1"/>
</dbReference>
<evidence type="ECO:0000256" key="4">
    <source>
        <dbReference type="ARBA" id="ARBA00022490"/>
    </source>
</evidence>
<accession>A0A679JZ97</accession>
<dbReference type="Gene3D" id="3.90.1200.10">
    <property type="match status" value="1"/>
</dbReference>
<comment type="similarity">
    <text evidence="2">Belongs to the TsaE family.</text>
</comment>